<evidence type="ECO:0000259" key="3">
    <source>
        <dbReference type="Pfam" id="PF00144"/>
    </source>
</evidence>
<dbReference type="EMBL" id="KV417506">
    <property type="protein sequence ID" value="KZP27997.1"/>
    <property type="molecule type" value="Genomic_DNA"/>
</dbReference>
<proteinExistence type="inferred from homology"/>
<dbReference type="Proteomes" id="UP000076532">
    <property type="component" value="Unassembled WGS sequence"/>
</dbReference>
<reference evidence="4 5" key="1">
    <citation type="journal article" date="2016" name="Mol. Biol. Evol.">
        <title>Comparative Genomics of Early-Diverging Mushroom-Forming Fungi Provides Insights into the Origins of Lignocellulose Decay Capabilities.</title>
        <authorList>
            <person name="Nagy L.G."/>
            <person name="Riley R."/>
            <person name="Tritt A."/>
            <person name="Adam C."/>
            <person name="Daum C."/>
            <person name="Floudas D."/>
            <person name="Sun H."/>
            <person name="Yadav J.S."/>
            <person name="Pangilinan J."/>
            <person name="Larsson K.H."/>
            <person name="Matsuura K."/>
            <person name="Barry K."/>
            <person name="Labutti K."/>
            <person name="Kuo R."/>
            <person name="Ohm R.A."/>
            <person name="Bhattacharya S.S."/>
            <person name="Shirouzu T."/>
            <person name="Yoshinaga Y."/>
            <person name="Martin F.M."/>
            <person name="Grigoriev I.V."/>
            <person name="Hibbett D.S."/>
        </authorList>
    </citation>
    <scope>NUCLEOTIDE SEQUENCE [LARGE SCALE GENOMIC DNA]</scope>
    <source>
        <strain evidence="4 5">CBS 109695</strain>
    </source>
</reference>
<dbReference type="InterPro" id="IPR001466">
    <property type="entry name" value="Beta-lactam-related"/>
</dbReference>
<dbReference type="PANTHER" id="PTHR43283">
    <property type="entry name" value="BETA-LACTAMASE-RELATED"/>
    <property type="match status" value="1"/>
</dbReference>
<dbReference type="OrthoDB" id="428260at2759"/>
<keyword evidence="2" id="KW-0378">Hydrolase</keyword>
<dbReference type="Gene3D" id="3.40.710.10">
    <property type="entry name" value="DD-peptidase/beta-lactamase superfamily"/>
    <property type="match status" value="1"/>
</dbReference>
<accession>A0A166R7U7</accession>
<evidence type="ECO:0000313" key="5">
    <source>
        <dbReference type="Proteomes" id="UP000076532"/>
    </source>
</evidence>
<dbReference type="InterPro" id="IPR012338">
    <property type="entry name" value="Beta-lactam/transpept-like"/>
</dbReference>
<dbReference type="STRING" id="436010.A0A166R7U7"/>
<dbReference type="GO" id="GO:0016787">
    <property type="term" value="F:hydrolase activity"/>
    <property type="evidence" value="ECO:0007669"/>
    <property type="project" value="UniProtKB-KW"/>
</dbReference>
<keyword evidence="5" id="KW-1185">Reference proteome</keyword>
<sequence length="463" mass="50651">MTSNTLEETFLTAIENKDIPGAILLATNKAGTLNYAKAFGKTGVSPDAKPITLDSTFWLASCTKLLTTIAALQCVERGLFSLDSPDDIARLLPEIAAPVILTGFDAEGAPITVPATKRITLRKMLTHTAGMSYSSLAPLLEAWKKTPEGKRTYDDEFMSEQLKPLVYEPGESWMYSESLEWAGKLVERANNGMTLEAYMQQHIWDPLSIQDITFHLEKKERVKQNLVEMAVRVPESGLLIQGKDEYYPASIGYGAGGGGLWGSASEYIKVMTSILRDDGKLVKSETVAEMFKAQLSPASKDGWAADPFFAGQNLGGEFTWGLGGKYNLEDLTEGMQKKGSLAWGGMPNIFWASQRFHWIDPVAGIAGLYASQVLPPADKASLEMFKKFEQDVYKQAQAFMHTNGKAGGINIQGMSWGCLQNQFGWMSMYGSCDGSGVLSFGGDAGKEAQAEEAYRRTNTTRPL</sequence>
<name>A0A166R7U7_9AGAM</name>
<dbReference type="AlphaFoldDB" id="A0A166R7U7"/>
<evidence type="ECO:0000256" key="2">
    <source>
        <dbReference type="ARBA" id="ARBA00022801"/>
    </source>
</evidence>
<dbReference type="SUPFAM" id="SSF56601">
    <property type="entry name" value="beta-lactamase/transpeptidase-like"/>
    <property type="match status" value="1"/>
</dbReference>
<dbReference type="PANTHER" id="PTHR43283:SF17">
    <property type="entry name" value="(LOVD), PUTATIVE (AFU_ORTHOLOGUE AFUA_5G00920)-RELATED"/>
    <property type="match status" value="1"/>
</dbReference>
<dbReference type="Pfam" id="PF00144">
    <property type="entry name" value="Beta-lactamase"/>
    <property type="match status" value="1"/>
</dbReference>
<feature type="domain" description="Beta-lactamase-related" evidence="3">
    <location>
        <begin position="14"/>
        <end position="380"/>
    </location>
</feature>
<protein>
    <submittedName>
        <fullName evidence="4">Beta-lactamase/transpeptidase-like protein</fullName>
    </submittedName>
</protein>
<comment type="similarity">
    <text evidence="1">Belongs to the class-A beta-lactamase family.</text>
</comment>
<evidence type="ECO:0000256" key="1">
    <source>
        <dbReference type="ARBA" id="ARBA00009009"/>
    </source>
</evidence>
<organism evidence="4 5">
    <name type="scientific">Athelia psychrophila</name>
    <dbReference type="NCBI Taxonomy" id="1759441"/>
    <lineage>
        <taxon>Eukaryota</taxon>
        <taxon>Fungi</taxon>
        <taxon>Dikarya</taxon>
        <taxon>Basidiomycota</taxon>
        <taxon>Agaricomycotina</taxon>
        <taxon>Agaricomycetes</taxon>
        <taxon>Agaricomycetidae</taxon>
        <taxon>Atheliales</taxon>
        <taxon>Atheliaceae</taxon>
        <taxon>Athelia</taxon>
    </lineage>
</organism>
<evidence type="ECO:0000313" key="4">
    <source>
        <dbReference type="EMBL" id="KZP27997.1"/>
    </source>
</evidence>
<dbReference type="InterPro" id="IPR050789">
    <property type="entry name" value="Diverse_Enzym_Activities"/>
</dbReference>
<gene>
    <name evidence="4" type="ORF">FIBSPDRAFT_927939</name>
</gene>